<proteinExistence type="predicted"/>
<dbReference type="Proteomes" id="UP001596137">
    <property type="component" value="Unassembled WGS sequence"/>
</dbReference>
<keyword evidence="2" id="KW-1185">Reference proteome</keyword>
<dbReference type="EC" id="2.1.1.-" evidence="1"/>
<dbReference type="Gene3D" id="3.40.50.150">
    <property type="entry name" value="Vaccinia Virus protein VP39"/>
    <property type="match status" value="1"/>
</dbReference>
<keyword evidence="1" id="KW-0808">Transferase</keyword>
<dbReference type="GO" id="GO:0008168">
    <property type="term" value="F:methyltransferase activity"/>
    <property type="evidence" value="ECO:0007669"/>
    <property type="project" value="UniProtKB-KW"/>
</dbReference>
<dbReference type="GO" id="GO:0032259">
    <property type="term" value="P:methylation"/>
    <property type="evidence" value="ECO:0007669"/>
    <property type="project" value="UniProtKB-KW"/>
</dbReference>
<protein>
    <submittedName>
        <fullName evidence="1">Class I SAM-dependent methyltransferase</fullName>
        <ecNumber evidence="1">2.1.1.-</ecNumber>
    </submittedName>
</protein>
<dbReference type="SUPFAM" id="SSF53335">
    <property type="entry name" value="S-adenosyl-L-methionine-dependent methyltransferases"/>
    <property type="match status" value="1"/>
</dbReference>
<reference evidence="2" key="1">
    <citation type="journal article" date="2019" name="Int. J. Syst. Evol. Microbiol.">
        <title>The Global Catalogue of Microorganisms (GCM) 10K type strain sequencing project: providing services to taxonomists for standard genome sequencing and annotation.</title>
        <authorList>
            <consortium name="The Broad Institute Genomics Platform"/>
            <consortium name="The Broad Institute Genome Sequencing Center for Infectious Disease"/>
            <person name="Wu L."/>
            <person name="Ma J."/>
        </authorList>
    </citation>
    <scope>NUCLEOTIDE SEQUENCE [LARGE SCALE GENOMIC DNA]</scope>
    <source>
        <strain evidence="2">JCM 30346</strain>
    </source>
</reference>
<accession>A0ABW1NSJ3</accession>
<comment type="caution">
    <text evidence="1">The sequence shown here is derived from an EMBL/GenBank/DDBJ whole genome shotgun (WGS) entry which is preliminary data.</text>
</comment>
<dbReference type="InterPro" id="IPR029063">
    <property type="entry name" value="SAM-dependent_MTases_sf"/>
</dbReference>
<evidence type="ECO:0000313" key="2">
    <source>
        <dbReference type="Proteomes" id="UP001596137"/>
    </source>
</evidence>
<dbReference type="RefSeq" id="WP_380761389.1">
    <property type="nucleotide sequence ID" value="NZ_JBHSRF010000083.1"/>
</dbReference>
<sequence length="260" mass="29080">MGRVATARRWARHSGIRPVAEVTGSWLATRFAPGWVRRNTAPALHDFVSCGGPLAGSAQVFLTRLGWAAAEIEPLTCEYEDVARRLAERYEATDLAFPARFGVEAETGFFVYAATRLLTPQVVVETGIADGRSSFFFLSALERNGQGTLHSFDIDPRAGGLIGDHDRWRRTIVDRAEPEAAFIAALRELGGVDFFFHDSDHRYLGQMVEYENTWPLMLPDGLFASDDADVSRAFIDFCRARERRPCFLFDNRKITGALRT</sequence>
<gene>
    <name evidence="1" type="ORF">ACFP1K_34475</name>
</gene>
<keyword evidence="1" id="KW-0489">Methyltransferase</keyword>
<dbReference type="Pfam" id="PF13578">
    <property type="entry name" value="Methyltransf_24"/>
    <property type="match status" value="1"/>
</dbReference>
<evidence type="ECO:0000313" key="1">
    <source>
        <dbReference type="EMBL" id="MFC6086319.1"/>
    </source>
</evidence>
<dbReference type="EMBL" id="JBHSRF010000083">
    <property type="protein sequence ID" value="MFC6086319.1"/>
    <property type="molecule type" value="Genomic_DNA"/>
</dbReference>
<organism evidence="1 2">
    <name type="scientific">Sphaerisporangium aureirubrum</name>
    <dbReference type="NCBI Taxonomy" id="1544736"/>
    <lineage>
        <taxon>Bacteria</taxon>
        <taxon>Bacillati</taxon>
        <taxon>Actinomycetota</taxon>
        <taxon>Actinomycetes</taxon>
        <taxon>Streptosporangiales</taxon>
        <taxon>Streptosporangiaceae</taxon>
        <taxon>Sphaerisporangium</taxon>
    </lineage>
</organism>
<name>A0ABW1NSJ3_9ACTN</name>